<evidence type="ECO:0000313" key="3">
    <source>
        <dbReference type="EMBL" id="KAF6151081.1"/>
    </source>
</evidence>
<dbReference type="PANTHER" id="PTHR36893:SF1">
    <property type="entry name" value="BULB-TYPE LECTIN DOMAIN-CONTAINING PROTEIN"/>
    <property type="match status" value="1"/>
</dbReference>
<dbReference type="PANTHER" id="PTHR36893">
    <property type="entry name" value="OS01G0275950 PROTEIN"/>
    <property type="match status" value="1"/>
</dbReference>
<accession>A0A7J7M863</accession>
<evidence type="ECO:0000313" key="4">
    <source>
        <dbReference type="Proteomes" id="UP000541444"/>
    </source>
</evidence>
<feature type="region of interest" description="Disordered" evidence="1">
    <location>
        <begin position="501"/>
        <end position="521"/>
    </location>
</feature>
<feature type="compositionally biased region" description="Polar residues" evidence="1">
    <location>
        <begin position="511"/>
        <end position="521"/>
    </location>
</feature>
<dbReference type="Gene3D" id="2.120.10.70">
    <property type="entry name" value="Fucose-specific lectin"/>
    <property type="match status" value="1"/>
</dbReference>
<feature type="region of interest" description="Disordered" evidence="1">
    <location>
        <begin position="90"/>
        <end position="126"/>
    </location>
</feature>
<proteinExistence type="predicted"/>
<feature type="compositionally biased region" description="Basic and acidic residues" evidence="1">
    <location>
        <begin position="91"/>
        <end position="110"/>
    </location>
</feature>
<evidence type="ECO:0000256" key="2">
    <source>
        <dbReference type="SAM" id="Phobius"/>
    </source>
</evidence>
<feature type="compositionally biased region" description="Polar residues" evidence="1">
    <location>
        <begin position="111"/>
        <end position="121"/>
    </location>
</feature>
<dbReference type="AlphaFoldDB" id="A0A7J7M863"/>
<keyword evidence="4" id="KW-1185">Reference proteome</keyword>
<dbReference type="OrthoDB" id="66678at2759"/>
<reference evidence="3 4" key="1">
    <citation type="journal article" date="2020" name="IScience">
        <title>Genome Sequencing of the Endangered Kingdonia uniflora (Circaeasteraceae, Ranunculales) Reveals Potential Mechanisms of Evolutionary Specialization.</title>
        <authorList>
            <person name="Sun Y."/>
            <person name="Deng T."/>
            <person name="Zhang A."/>
            <person name="Moore M.J."/>
            <person name="Landis J.B."/>
            <person name="Lin N."/>
            <person name="Zhang H."/>
            <person name="Zhang X."/>
            <person name="Huang J."/>
            <person name="Zhang X."/>
            <person name="Sun H."/>
            <person name="Wang H."/>
        </authorList>
    </citation>
    <scope>NUCLEOTIDE SEQUENCE [LARGE SCALE GENOMIC DNA]</scope>
    <source>
        <strain evidence="3">TB1705</strain>
        <tissue evidence="3">Leaf</tissue>
    </source>
</reference>
<keyword evidence="2" id="KW-0472">Membrane</keyword>
<dbReference type="SUPFAM" id="SSF89372">
    <property type="entry name" value="Fucose-specific lectin"/>
    <property type="match status" value="2"/>
</dbReference>
<dbReference type="EMBL" id="JACGCM010001717">
    <property type="protein sequence ID" value="KAF6151081.1"/>
    <property type="molecule type" value="Genomic_DNA"/>
</dbReference>
<comment type="caution">
    <text evidence="3">The sequence shown here is derived from an EMBL/GenBank/DDBJ whole genome shotgun (WGS) entry which is preliminary data.</text>
</comment>
<sequence length="924" mass="105153">MAHTTVILHLKIFTWVFLLSLIYFAGFGNSSWCQNRMYRQTNPMFEQKTDRFWKFDEEFNSWVEVDLPFDLLSCVNGNCTKVGKITKTAVKKQEERSKSGSNVHKQDENSKSNIDTTAASKKSSDMVLRTRKRISLTRTSEKSIWVTGESGSIYERFWNGVQWVIVPHDLPESAGPAVSVFVINQIILALSQAGSLYQLQLTESSETIWIEITPSSESASNSEIEEDTIIKIKNGVSSYDGEKLYFSTMNGSLLELGEVETQRWIYHGRPAGGNVAIIVDAATIRPDVVFTVSSAGDLYEFDMKRKPSWMKHIWREGLVQETSLIPSTGFALHGLVGAHSLSLFLLTKVGYLVERRMHQRKWKWIVHGGPKDQYLTSITPVLQDEWSQTIFSIFLTTTIGSVIEYQLPRHPGNAQENYLQEPWVDHIHPLHAKVAVDIPGLQIYYGRILFPMDDGRLAELHLSGTGGEQLGPTRQTNMRRKSSFTYEWSVLDAPETEGWNSEYCTDERGPSNCNTGTKPATRRQTAEPQYIYLSPSTDKSTEKNNFIADGLQSNFRMRVVQPGRSFFLVIDSGLTFEFIYGENLWWWLRHEHSIAMKGVVGNYNGSIFMLDTYGNLLSRERSGNELTWTNCTDIKRGKQLFGGPPWDSIPHKATQEDALFFVSKKGRLLQFKVSFREFKWKDCGRPGRTKIASIVDQETLRANIVFVTGRNGQLYQYNKVTKLWHKHHQSRHLILSKSPGTAMRQSLSSLAGSLFLVGEDGGLVEYKWDTVDGWVWLEHGRPSKSVSLVGAPGPCLDSNKLFLIGLDGIVYLRYLHQSTWKWKNCGNPLEQKTVLDKDQTRIGAAEDSLEKKHQNLNDPNRNCDAKVASTRPIPFSKDSVIFELRDRRLAELRKVDDDTEWVWSGTIDTPTSLCHENYWNLMAS</sequence>
<evidence type="ECO:0000256" key="1">
    <source>
        <dbReference type="SAM" id="MobiDB-lite"/>
    </source>
</evidence>
<organism evidence="3 4">
    <name type="scientific">Kingdonia uniflora</name>
    <dbReference type="NCBI Taxonomy" id="39325"/>
    <lineage>
        <taxon>Eukaryota</taxon>
        <taxon>Viridiplantae</taxon>
        <taxon>Streptophyta</taxon>
        <taxon>Embryophyta</taxon>
        <taxon>Tracheophyta</taxon>
        <taxon>Spermatophyta</taxon>
        <taxon>Magnoliopsida</taxon>
        <taxon>Ranunculales</taxon>
        <taxon>Circaeasteraceae</taxon>
        <taxon>Kingdonia</taxon>
    </lineage>
</organism>
<gene>
    <name evidence="3" type="ORF">GIB67_042416</name>
</gene>
<feature type="transmembrane region" description="Helical" evidence="2">
    <location>
        <begin position="12"/>
        <end position="32"/>
    </location>
</feature>
<protein>
    <submittedName>
        <fullName evidence="3">Uncharacterized protein</fullName>
    </submittedName>
</protein>
<keyword evidence="2" id="KW-1133">Transmembrane helix</keyword>
<keyword evidence="2" id="KW-0812">Transmembrane</keyword>
<name>A0A7J7M863_9MAGN</name>
<dbReference type="Proteomes" id="UP000541444">
    <property type="component" value="Unassembled WGS sequence"/>
</dbReference>